<dbReference type="OrthoDB" id="2561193at2759"/>
<protein>
    <submittedName>
        <fullName evidence="1">Uncharacterized protein</fullName>
    </submittedName>
</protein>
<evidence type="ECO:0000313" key="2">
    <source>
        <dbReference type="Proteomes" id="UP000481861"/>
    </source>
</evidence>
<dbReference type="Proteomes" id="UP000481861">
    <property type="component" value="Unassembled WGS sequence"/>
</dbReference>
<gene>
    <name evidence="1" type="ORF">BDV95DRAFT_508350</name>
</gene>
<sequence length="201" mass="22876">MSRATYSAFQKHLQFFCAPRSNPPRLTLLSGLRASVALGLDLPVALALSLGMRLLYAPFPNFLSPIYIDKIPKSKHRNQLATAHLEKGKSEWTCTELLRLLDSSEDVDRFHAELDVGFLERKINQAHIVGFWTMAANTQTHTATSHDVERFQQGDWQHDVAQRRRGREDVLPLWRGGPLWVGGHSWAVWMLLGVKMYEKAT</sequence>
<reference evidence="1 2" key="1">
    <citation type="submission" date="2020-01" db="EMBL/GenBank/DDBJ databases">
        <authorList>
            <consortium name="DOE Joint Genome Institute"/>
            <person name="Haridas S."/>
            <person name="Albert R."/>
            <person name="Binder M."/>
            <person name="Bloem J."/>
            <person name="Labutti K."/>
            <person name="Salamov A."/>
            <person name="Andreopoulos B."/>
            <person name="Baker S.E."/>
            <person name="Barry K."/>
            <person name="Bills G."/>
            <person name="Bluhm B.H."/>
            <person name="Cannon C."/>
            <person name="Castanera R."/>
            <person name="Culley D.E."/>
            <person name="Daum C."/>
            <person name="Ezra D."/>
            <person name="Gonzalez J.B."/>
            <person name="Henrissat B."/>
            <person name="Kuo A."/>
            <person name="Liang C."/>
            <person name="Lipzen A."/>
            <person name="Lutzoni F."/>
            <person name="Magnuson J."/>
            <person name="Mondo S."/>
            <person name="Nolan M."/>
            <person name="Ohm R."/>
            <person name="Pangilinan J."/>
            <person name="Park H.-J.H."/>
            <person name="Ramirez L."/>
            <person name="Alfaro M."/>
            <person name="Sun H."/>
            <person name="Tritt A."/>
            <person name="Yoshinaga Y."/>
            <person name="Zwiers L.-H.L."/>
            <person name="Turgeon B.G."/>
            <person name="Goodwin S.B."/>
            <person name="Spatafora J.W."/>
            <person name="Crous P.W."/>
            <person name="Grigoriev I.V."/>
        </authorList>
    </citation>
    <scope>NUCLEOTIDE SEQUENCE [LARGE SCALE GENOMIC DNA]</scope>
    <source>
        <strain evidence="1 2">CBS 611.86</strain>
    </source>
</reference>
<organism evidence="1 2">
    <name type="scientific">Massariosphaeria phaeospora</name>
    <dbReference type="NCBI Taxonomy" id="100035"/>
    <lineage>
        <taxon>Eukaryota</taxon>
        <taxon>Fungi</taxon>
        <taxon>Dikarya</taxon>
        <taxon>Ascomycota</taxon>
        <taxon>Pezizomycotina</taxon>
        <taxon>Dothideomycetes</taxon>
        <taxon>Pleosporomycetidae</taxon>
        <taxon>Pleosporales</taxon>
        <taxon>Pleosporales incertae sedis</taxon>
        <taxon>Massariosphaeria</taxon>
    </lineage>
</organism>
<dbReference type="AlphaFoldDB" id="A0A7C8HZT3"/>
<name>A0A7C8HZT3_9PLEO</name>
<dbReference type="EMBL" id="JAADJZ010000038">
    <property type="protein sequence ID" value="KAF2864926.1"/>
    <property type="molecule type" value="Genomic_DNA"/>
</dbReference>
<comment type="caution">
    <text evidence="1">The sequence shown here is derived from an EMBL/GenBank/DDBJ whole genome shotgun (WGS) entry which is preliminary data.</text>
</comment>
<evidence type="ECO:0000313" key="1">
    <source>
        <dbReference type="EMBL" id="KAF2864926.1"/>
    </source>
</evidence>
<accession>A0A7C8HZT3</accession>
<keyword evidence="2" id="KW-1185">Reference proteome</keyword>
<proteinExistence type="predicted"/>